<dbReference type="AlphaFoldDB" id="A0A6C0DNA8"/>
<dbReference type="EMBL" id="MN739648">
    <property type="protein sequence ID" value="QHT18087.1"/>
    <property type="molecule type" value="Genomic_DNA"/>
</dbReference>
<accession>A0A6C0DNA8</accession>
<reference evidence="1" key="1">
    <citation type="journal article" date="2020" name="Nature">
        <title>Giant virus diversity and host interactions through global metagenomics.</title>
        <authorList>
            <person name="Schulz F."/>
            <person name="Roux S."/>
            <person name="Paez-Espino D."/>
            <person name="Jungbluth S."/>
            <person name="Walsh D.A."/>
            <person name="Denef V.J."/>
            <person name="McMahon K.D."/>
            <person name="Konstantinidis K.T."/>
            <person name="Eloe-Fadrosh E.A."/>
            <person name="Kyrpides N.C."/>
            <person name="Woyke T."/>
        </authorList>
    </citation>
    <scope>NUCLEOTIDE SEQUENCE</scope>
    <source>
        <strain evidence="1">GVMAG-M-3300023174-3</strain>
    </source>
</reference>
<sequence length="125" mass="14236">MNRCVSEIIDKILACIPSAEEQLRSEILTYKNSLWNKAPELLRTSECWTPLQITPLKIYNGTPDGRLNRDLRATLPINQLKGKPPQGTVAVCPILNVHRCILNKNIQEIDADWKNNVLRIYNDVA</sequence>
<protein>
    <submittedName>
        <fullName evidence="1">Uncharacterized protein</fullName>
    </submittedName>
</protein>
<organism evidence="1">
    <name type="scientific">viral metagenome</name>
    <dbReference type="NCBI Taxonomy" id="1070528"/>
    <lineage>
        <taxon>unclassified sequences</taxon>
        <taxon>metagenomes</taxon>
        <taxon>organismal metagenomes</taxon>
    </lineage>
</organism>
<proteinExistence type="predicted"/>
<name>A0A6C0DNA8_9ZZZZ</name>
<evidence type="ECO:0000313" key="1">
    <source>
        <dbReference type="EMBL" id="QHT18087.1"/>
    </source>
</evidence>